<comment type="caution">
    <text evidence="3">The sequence shown here is derived from an EMBL/GenBank/DDBJ whole genome shotgun (WGS) entry which is preliminary data.</text>
</comment>
<organism evidence="3 4">
    <name type="scientific">Actinoallomurus iriomotensis</name>
    <dbReference type="NCBI Taxonomy" id="478107"/>
    <lineage>
        <taxon>Bacteria</taxon>
        <taxon>Bacillati</taxon>
        <taxon>Actinomycetota</taxon>
        <taxon>Actinomycetes</taxon>
        <taxon>Streptosporangiales</taxon>
        <taxon>Thermomonosporaceae</taxon>
        <taxon>Actinoallomurus</taxon>
    </lineage>
</organism>
<sequence length="178" mass="19579">MCAFGEIPSKGRPLVRGEGPPNRDRADPTARGVLSPEAVTPLAPGSHRPRPRNRPPRPYVEWHMTAVLALMAVISIPGLVLLLVALASIDRMGRAAHRRLRLPWRSPESGQALAAPGLDEMQAIFYATKRHELDERRTSLMLRDEEGDGAPPRSEVDLDSGKAVIRNSRQGPAEPRPR</sequence>
<dbReference type="InterPro" id="IPR045684">
    <property type="entry name" value="DUF6191"/>
</dbReference>
<proteinExistence type="predicted"/>
<dbReference type="Pfam" id="PF19690">
    <property type="entry name" value="DUF6191"/>
    <property type="match status" value="1"/>
</dbReference>
<protein>
    <submittedName>
        <fullName evidence="3">Uncharacterized protein</fullName>
    </submittedName>
</protein>
<dbReference type="AlphaFoldDB" id="A0A9W6RGH8"/>
<feature type="region of interest" description="Disordered" evidence="1">
    <location>
        <begin position="136"/>
        <end position="178"/>
    </location>
</feature>
<evidence type="ECO:0000313" key="3">
    <source>
        <dbReference type="EMBL" id="GLY73632.1"/>
    </source>
</evidence>
<reference evidence="3" key="1">
    <citation type="submission" date="2023-03" db="EMBL/GenBank/DDBJ databases">
        <title>Actinoallomurus iriomotensis NBRC 103681.</title>
        <authorList>
            <person name="Ichikawa N."/>
            <person name="Sato H."/>
            <person name="Tonouchi N."/>
        </authorList>
    </citation>
    <scope>NUCLEOTIDE SEQUENCE</scope>
    <source>
        <strain evidence="3">NBRC 103681</strain>
    </source>
</reference>
<dbReference type="EMBL" id="BSTJ01000002">
    <property type="protein sequence ID" value="GLY73632.1"/>
    <property type="molecule type" value="Genomic_DNA"/>
</dbReference>
<evidence type="ECO:0000313" key="4">
    <source>
        <dbReference type="Proteomes" id="UP001165135"/>
    </source>
</evidence>
<keyword evidence="2" id="KW-0472">Membrane</keyword>
<keyword evidence="2" id="KW-0812">Transmembrane</keyword>
<feature type="transmembrane region" description="Helical" evidence="2">
    <location>
        <begin position="62"/>
        <end position="89"/>
    </location>
</feature>
<dbReference type="Proteomes" id="UP001165135">
    <property type="component" value="Unassembled WGS sequence"/>
</dbReference>
<accession>A0A9W6RGH8</accession>
<gene>
    <name evidence="3" type="ORF">Airi01_018990</name>
</gene>
<keyword evidence="2" id="KW-1133">Transmembrane helix</keyword>
<name>A0A9W6RGH8_9ACTN</name>
<evidence type="ECO:0000256" key="2">
    <source>
        <dbReference type="SAM" id="Phobius"/>
    </source>
</evidence>
<feature type="region of interest" description="Disordered" evidence="1">
    <location>
        <begin position="1"/>
        <end position="54"/>
    </location>
</feature>
<evidence type="ECO:0000256" key="1">
    <source>
        <dbReference type="SAM" id="MobiDB-lite"/>
    </source>
</evidence>